<reference evidence="1 2" key="2">
    <citation type="journal article" date="2023" name="Mol. Biol. Evol.">
        <title>Genomics of Secondarily Temperate Adaptation in the Only Non-Antarctic Icefish.</title>
        <authorList>
            <person name="Rivera-Colon A.G."/>
            <person name="Rayamajhi N."/>
            <person name="Minhas B.F."/>
            <person name="Madrigal G."/>
            <person name="Bilyk K.T."/>
            <person name="Yoon V."/>
            <person name="Hune M."/>
            <person name="Gregory S."/>
            <person name="Cheng C.H.C."/>
            <person name="Catchen J.M."/>
        </authorList>
    </citation>
    <scope>NUCLEOTIDE SEQUENCE [LARGE SCALE GENOMIC DNA]</scope>
    <source>
        <strain evidence="1">JMC-PN-2008</strain>
    </source>
</reference>
<proteinExistence type="predicted"/>
<organism evidence="1 2">
    <name type="scientific">Eleginops maclovinus</name>
    <name type="common">Patagonian blennie</name>
    <name type="synonym">Eleginus maclovinus</name>
    <dbReference type="NCBI Taxonomy" id="56733"/>
    <lineage>
        <taxon>Eukaryota</taxon>
        <taxon>Metazoa</taxon>
        <taxon>Chordata</taxon>
        <taxon>Craniata</taxon>
        <taxon>Vertebrata</taxon>
        <taxon>Euteleostomi</taxon>
        <taxon>Actinopterygii</taxon>
        <taxon>Neopterygii</taxon>
        <taxon>Teleostei</taxon>
        <taxon>Neoteleostei</taxon>
        <taxon>Acanthomorphata</taxon>
        <taxon>Eupercaria</taxon>
        <taxon>Perciformes</taxon>
        <taxon>Notothenioidei</taxon>
        <taxon>Eleginopidae</taxon>
        <taxon>Eleginops</taxon>
    </lineage>
</organism>
<reference evidence="1 2" key="1">
    <citation type="journal article" date="2023" name="Genes (Basel)">
        <title>Chromosome-Level Genome Assembly and Circadian Gene Repertoire of the Patagonia Blennie Eleginops maclovinus-The Closest Ancestral Proxy of Antarctic Cryonotothenioids.</title>
        <authorList>
            <person name="Cheng C.C."/>
            <person name="Rivera-Colon A.G."/>
            <person name="Minhas B.F."/>
            <person name="Wilson L."/>
            <person name="Rayamajhi N."/>
            <person name="Vargas-Chacoff L."/>
            <person name="Catchen J.M."/>
        </authorList>
    </citation>
    <scope>NUCLEOTIDE SEQUENCE [LARGE SCALE GENOMIC DNA]</scope>
    <source>
        <strain evidence="1">JMC-PN-2008</strain>
    </source>
</reference>
<evidence type="ECO:0000313" key="2">
    <source>
        <dbReference type="Proteomes" id="UP001346869"/>
    </source>
</evidence>
<name>A0AAN7XS53_ELEMC</name>
<gene>
    <name evidence="1" type="ORF">PBY51_010004</name>
</gene>
<dbReference type="AlphaFoldDB" id="A0AAN7XS53"/>
<evidence type="ECO:0000313" key="1">
    <source>
        <dbReference type="EMBL" id="KAK5869041.1"/>
    </source>
</evidence>
<sequence length="75" mass="7946">MLEHSAAKLNRVNCSGGQGVQHSSGTLCLHCVAEGRGAIARGWGERGGRRQGKEIISQRHSLQGGSVCAFERTAE</sequence>
<dbReference type="Proteomes" id="UP001346869">
    <property type="component" value="Unassembled WGS sequence"/>
</dbReference>
<protein>
    <submittedName>
        <fullName evidence="1">Uncharacterized protein</fullName>
    </submittedName>
</protein>
<comment type="caution">
    <text evidence="1">The sequence shown here is derived from an EMBL/GenBank/DDBJ whole genome shotgun (WGS) entry which is preliminary data.</text>
</comment>
<accession>A0AAN7XS53</accession>
<keyword evidence="2" id="KW-1185">Reference proteome</keyword>
<dbReference type="EMBL" id="JAUZQC010000007">
    <property type="protein sequence ID" value="KAK5869041.1"/>
    <property type="molecule type" value="Genomic_DNA"/>
</dbReference>